<evidence type="ECO:0000256" key="2">
    <source>
        <dbReference type="SAM" id="MobiDB-lite"/>
    </source>
</evidence>
<name>A0ABQ5DER2_9ASTR</name>
<feature type="compositionally biased region" description="Basic and acidic residues" evidence="2">
    <location>
        <begin position="931"/>
        <end position="948"/>
    </location>
</feature>
<feature type="compositionally biased region" description="Polar residues" evidence="2">
    <location>
        <begin position="287"/>
        <end position="304"/>
    </location>
</feature>
<protein>
    <submittedName>
        <fullName evidence="3">Uncharacterized protein</fullName>
    </submittedName>
</protein>
<feature type="region of interest" description="Disordered" evidence="2">
    <location>
        <begin position="927"/>
        <end position="960"/>
    </location>
</feature>
<feature type="region of interest" description="Disordered" evidence="2">
    <location>
        <begin position="287"/>
        <end position="306"/>
    </location>
</feature>
<organism evidence="3 4">
    <name type="scientific">Tanacetum coccineum</name>
    <dbReference type="NCBI Taxonomy" id="301880"/>
    <lineage>
        <taxon>Eukaryota</taxon>
        <taxon>Viridiplantae</taxon>
        <taxon>Streptophyta</taxon>
        <taxon>Embryophyta</taxon>
        <taxon>Tracheophyta</taxon>
        <taxon>Spermatophyta</taxon>
        <taxon>Magnoliopsida</taxon>
        <taxon>eudicotyledons</taxon>
        <taxon>Gunneridae</taxon>
        <taxon>Pentapetalae</taxon>
        <taxon>asterids</taxon>
        <taxon>campanulids</taxon>
        <taxon>Asterales</taxon>
        <taxon>Asteraceae</taxon>
        <taxon>Asteroideae</taxon>
        <taxon>Anthemideae</taxon>
        <taxon>Anthemidinae</taxon>
        <taxon>Tanacetum</taxon>
    </lineage>
</organism>
<evidence type="ECO:0000313" key="3">
    <source>
        <dbReference type="EMBL" id="GJT37746.1"/>
    </source>
</evidence>
<reference evidence="3" key="2">
    <citation type="submission" date="2022-01" db="EMBL/GenBank/DDBJ databases">
        <authorList>
            <person name="Yamashiro T."/>
            <person name="Shiraishi A."/>
            <person name="Satake H."/>
            <person name="Nakayama K."/>
        </authorList>
    </citation>
    <scope>NUCLEOTIDE SEQUENCE</scope>
</reference>
<feature type="coiled-coil region" evidence="1">
    <location>
        <begin position="545"/>
        <end position="572"/>
    </location>
</feature>
<dbReference type="Proteomes" id="UP001151760">
    <property type="component" value="Unassembled WGS sequence"/>
</dbReference>
<dbReference type="EMBL" id="BQNB010015249">
    <property type="protein sequence ID" value="GJT37746.1"/>
    <property type="molecule type" value="Genomic_DNA"/>
</dbReference>
<reference evidence="3" key="1">
    <citation type="journal article" date="2022" name="Int. J. Mol. Sci.">
        <title>Draft Genome of Tanacetum Coccineum: Genomic Comparison of Closely Related Tanacetum-Family Plants.</title>
        <authorList>
            <person name="Yamashiro T."/>
            <person name="Shiraishi A."/>
            <person name="Nakayama K."/>
            <person name="Satake H."/>
        </authorList>
    </citation>
    <scope>NUCLEOTIDE SEQUENCE</scope>
</reference>
<proteinExistence type="predicted"/>
<sequence length="1118" mass="126725">MVVGEDGQTRPTKYYELTKAQQLQDDCDVQATNTILHGLPPDVYALVNHQEAAKDIWDRVKLLMKGTKLSYQERECRLYKLFNKFASIQGETLYEYYWRFSQLINDMHTIRMTMQQVQVNTKVLNALPPEWSKFVTDVKLSKSLYTTNYDQLYAYLSQHERHVNEVRIMRERYLDCLALVANSQTLYNPSQSPQHPGSSIHPSPQQFTPVYAVPIHHQHHHTSINPLQQSVSPQPFISLLVTQQSQAEFPQLDSGLAVPTFQQGEDPIDCINKEMAFLSDVASRFPPSNNQLRTSSNPRNQATIQDGEGHMVKQCTQPKRPRSSAWFKEKLMLVEAQEAEDFDAYDSDCNDISSAKAVLMANLSSCDSDVLSESHTPVRIESPSELPKVSLVNESLKKLKYHLASFDKVVKKRTTSDAISADEITEVQTVFNQMEAVVDQCSVDKNALEIQIKQLSIDNDQLLNQIMSQEIMHIAVNSVDIFNVNKSCVDECNKCLELETELLKKKDFIEKDVYDKLVKTQSQEKDTVIRKLKDRIKSLSGKDSVENVKKDIDEIEIINIELEHNLNAQLQEKVFAIAAWKNEVRKLKGKNVVDTAVSTPIATTIASGMFKLDIEPISHRLKKNRDAHEDYLKKTIENTNTIRGLVERARKQNPSESLLDSACRYTKHVQELLVYVSKTCPSLMKPCKKLVVVTPMNKDKKVRFVKPVTSSSNIPKQTDSLKTKDSNKPLLTSTGVNTTTSASGSKPASTTKKNRITRPLSSNQKNKVEHPRKVKSSLNKTNSVSEPICNALVKHSVRNAKFESICAIYNKCLFDANHDMCLIDYVNDVNVRSKSKSKRNKMRKVWKPTGKVFPEIGYSWKPTGRIFTIDGNRCPLTMITSTKEVTLKESTITPVITPSPELKVYSRKPKASRSVGCPNCSVVSGLRSGYHQKDRKPSQNDKTEHGMEKTVQNQGQSPKMPKYTIVNAHGLVYHDLYLGGKALVERKNVGFDLTKSDLCPSFIEYHTAKGVGLRVADSHIGNHREDDFTPLETIRRILEKAQNKNDVKARRMLLMALPNEHLMTFNQYKDAKTLFAVIQTRFGGNEATKKTQKTLLKQMYENFSAPSTKSLDSIFNRL</sequence>
<evidence type="ECO:0000313" key="4">
    <source>
        <dbReference type="Proteomes" id="UP001151760"/>
    </source>
</evidence>
<keyword evidence="1" id="KW-0175">Coiled coil</keyword>
<accession>A0ABQ5DER2</accession>
<feature type="compositionally biased region" description="Polar residues" evidence="2">
    <location>
        <begin position="729"/>
        <end position="751"/>
    </location>
</feature>
<evidence type="ECO:0000256" key="1">
    <source>
        <dbReference type="SAM" id="Coils"/>
    </source>
</evidence>
<keyword evidence="4" id="KW-1185">Reference proteome</keyword>
<dbReference type="Pfam" id="PF14223">
    <property type="entry name" value="Retrotran_gag_2"/>
    <property type="match status" value="1"/>
</dbReference>
<feature type="compositionally biased region" description="Polar residues" evidence="2">
    <location>
        <begin position="708"/>
        <end position="718"/>
    </location>
</feature>
<gene>
    <name evidence="3" type="ORF">Tco_0937611</name>
</gene>
<feature type="region of interest" description="Disordered" evidence="2">
    <location>
        <begin position="704"/>
        <end position="779"/>
    </location>
</feature>
<comment type="caution">
    <text evidence="3">The sequence shown here is derived from an EMBL/GenBank/DDBJ whole genome shotgun (WGS) entry which is preliminary data.</text>
</comment>